<proteinExistence type="predicted"/>
<organism evidence="2 3">
    <name type="scientific">Cellulomonas denverensis</name>
    <dbReference type="NCBI Taxonomy" id="264297"/>
    <lineage>
        <taxon>Bacteria</taxon>
        <taxon>Bacillati</taxon>
        <taxon>Actinomycetota</taxon>
        <taxon>Actinomycetes</taxon>
        <taxon>Micrococcales</taxon>
        <taxon>Cellulomonadaceae</taxon>
        <taxon>Cellulomonas</taxon>
    </lineage>
</organism>
<evidence type="ECO:0000313" key="2">
    <source>
        <dbReference type="EMBL" id="NKY23221.1"/>
    </source>
</evidence>
<evidence type="ECO:0000256" key="1">
    <source>
        <dbReference type="SAM" id="Phobius"/>
    </source>
</evidence>
<name>A0A7X6KVT0_9CELL</name>
<dbReference type="RefSeq" id="WP_168630361.1">
    <property type="nucleotide sequence ID" value="NZ_BONL01000018.1"/>
</dbReference>
<feature type="transmembrane region" description="Helical" evidence="1">
    <location>
        <begin position="25"/>
        <end position="44"/>
    </location>
</feature>
<evidence type="ECO:0000313" key="3">
    <source>
        <dbReference type="Proteomes" id="UP000581206"/>
    </source>
</evidence>
<protein>
    <submittedName>
        <fullName evidence="2">Uncharacterized protein</fullName>
    </submittedName>
</protein>
<dbReference type="Proteomes" id="UP000581206">
    <property type="component" value="Unassembled WGS sequence"/>
</dbReference>
<comment type="caution">
    <text evidence="2">The sequence shown here is derived from an EMBL/GenBank/DDBJ whole genome shotgun (WGS) entry which is preliminary data.</text>
</comment>
<keyword evidence="3" id="KW-1185">Reference proteome</keyword>
<sequence length="129" mass="13455">MAVSLIGLLFSPESAGYLLFSLPVAMASGAVAGTACGALAAAIAPFARKSTSLTRALLQCSALYAVALSVAATILVVVFVSADWVLTTVSVVVVVIVLATGLAIWGFALEWRRARRAAYVWPHTARHPR</sequence>
<feature type="transmembrane region" description="Helical" evidence="1">
    <location>
        <begin position="84"/>
        <end position="108"/>
    </location>
</feature>
<feature type="transmembrane region" description="Helical" evidence="1">
    <location>
        <begin position="56"/>
        <end position="78"/>
    </location>
</feature>
<gene>
    <name evidence="2" type="ORF">HGA03_11170</name>
</gene>
<dbReference type="AlphaFoldDB" id="A0A7X6KVT0"/>
<accession>A0A7X6KVT0</accession>
<keyword evidence="1" id="KW-0472">Membrane</keyword>
<dbReference type="EMBL" id="JAAXOX010000005">
    <property type="protein sequence ID" value="NKY23221.1"/>
    <property type="molecule type" value="Genomic_DNA"/>
</dbReference>
<keyword evidence="1" id="KW-1133">Transmembrane helix</keyword>
<keyword evidence="1" id="KW-0812">Transmembrane</keyword>
<reference evidence="2 3" key="1">
    <citation type="submission" date="2020-04" db="EMBL/GenBank/DDBJ databases">
        <title>MicrobeNet Type strains.</title>
        <authorList>
            <person name="Nicholson A.C."/>
        </authorList>
    </citation>
    <scope>NUCLEOTIDE SEQUENCE [LARGE SCALE GENOMIC DNA]</scope>
    <source>
        <strain evidence="2 3">ATCC BAA-788</strain>
    </source>
</reference>